<name>A0A833Y814_JUGRE</name>
<keyword evidence="1" id="KW-0175">Coiled coil</keyword>
<dbReference type="Proteomes" id="UP000619265">
    <property type="component" value="Unassembled WGS sequence"/>
</dbReference>
<dbReference type="EMBL" id="LIHL02000001">
    <property type="protein sequence ID" value="KAF5481388.1"/>
    <property type="molecule type" value="Genomic_DNA"/>
</dbReference>
<dbReference type="AlphaFoldDB" id="A0A833Y814"/>
<sequence>MAKGIRLNQLQDGLTALKKATDTHNQNMQAQYSRLEAEMFVLKKQSDTISQQLSALMEIQRGKFRDSGGGSGSGSHGGDAEGSPRGGDVQTRTIRLDFPVFHGEDPAGWIYKVHQFFSFHNTLPQQRLRLTSFHMEGKALTWFQNLEESGQLTDWESFLKALLVHFGPNAYDDPMESLTRLRQMGSVEEYKDKFESLSNRLRGLSEPYMLSCFLSGLRDDIRLSVRMFNPPNLTVAYSLAKIQGEKVNLAKKSPRSGSYYSPDPGVLKKPNWSQGETSKGSPKPNLQIQKISQQQMKERREKGLCYYCDTKWNPQHKCQHPKLYLLEGVCWETEEEEDRA</sequence>
<reference evidence="4" key="1">
    <citation type="submission" date="2015-10" db="EMBL/GenBank/DDBJ databases">
        <authorList>
            <person name="Martinez-Garcia P.J."/>
            <person name="Crepeau M.W."/>
            <person name="Puiu D."/>
            <person name="Gonzalez-Ibeas D."/>
            <person name="Whalen J."/>
            <person name="Stevens K."/>
            <person name="Paul R."/>
            <person name="Butterfield T."/>
            <person name="Britton M."/>
            <person name="Reagan R."/>
            <person name="Chakraborty S."/>
            <person name="Walawage S.L."/>
            <person name="Vasquez-Gross H.A."/>
            <person name="Cardeno C."/>
            <person name="Famula R."/>
            <person name="Pratt K."/>
            <person name="Kuruganti S."/>
            <person name="Aradhya M.K."/>
            <person name="Leslie C.A."/>
            <person name="Dandekar A.M."/>
            <person name="Salzberg S.L."/>
            <person name="Wegrzyn J.L."/>
            <person name="Langley C.H."/>
            <person name="Neale D.B."/>
        </authorList>
    </citation>
    <scope>NUCLEOTIDE SEQUENCE</scope>
    <source>
        <tissue evidence="4">Leaves</tissue>
    </source>
</reference>
<protein>
    <recommendedName>
        <fullName evidence="3">Retrotransposon gag domain-containing protein</fullName>
    </recommendedName>
</protein>
<evidence type="ECO:0000256" key="1">
    <source>
        <dbReference type="SAM" id="Coils"/>
    </source>
</evidence>
<feature type="domain" description="Retrotransposon gag" evidence="3">
    <location>
        <begin position="130"/>
        <end position="219"/>
    </location>
</feature>
<reference evidence="4" key="2">
    <citation type="submission" date="2020-03" db="EMBL/GenBank/DDBJ databases">
        <title>Walnut 2.0.</title>
        <authorList>
            <person name="Marrano A."/>
            <person name="Britton M."/>
            <person name="Zimin A.V."/>
            <person name="Zaini P.A."/>
            <person name="Workman R."/>
            <person name="Puiu D."/>
            <person name="Bianco L."/>
            <person name="Allen B.J."/>
            <person name="Troggio M."/>
            <person name="Leslie C.A."/>
            <person name="Timp W."/>
            <person name="Dendekar A."/>
            <person name="Salzberg S.L."/>
            <person name="Neale D.B."/>
        </authorList>
    </citation>
    <scope>NUCLEOTIDE SEQUENCE</scope>
    <source>
        <tissue evidence="4">Leaves</tissue>
    </source>
</reference>
<accession>A0A833Y814</accession>
<comment type="caution">
    <text evidence="4">The sequence shown here is derived from an EMBL/GenBank/DDBJ whole genome shotgun (WGS) entry which is preliminary data.</text>
</comment>
<feature type="compositionally biased region" description="Gly residues" evidence="2">
    <location>
        <begin position="67"/>
        <end position="77"/>
    </location>
</feature>
<gene>
    <name evidence="4" type="ORF">F2P56_002043</name>
</gene>
<feature type="region of interest" description="Disordered" evidence="2">
    <location>
        <begin position="64"/>
        <end position="89"/>
    </location>
</feature>
<evidence type="ECO:0000256" key="2">
    <source>
        <dbReference type="SAM" id="MobiDB-lite"/>
    </source>
</evidence>
<dbReference type="PANTHER" id="PTHR33223:SF6">
    <property type="entry name" value="CCHC-TYPE DOMAIN-CONTAINING PROTEIN"/>
    <property type="match status" value="1"/>
</dbReference>
<dbReference type="Gramene" id="Jr01_22120_p1">
    <property type="protein sequence ID" value="cds.Jr01_22120_p1"/>
    <property type="gene ID" value="Jr01_22120"/>
</dbReference>
<evidence type="ECO:0000259" key="3">
    <source>
        <dbReference type="Pfam" id="PF03732"/>
    </source>
</evidence>
<dbReference type="Pfam" id="PF03732">
    <property type="entry name" value="Retrotrans_gag"/>
    <property type="match status" value="1"/>
</dbReference>
<proteinExistence type="predicted"/>
<organism evidence="4 5">
    <name type="scientific">Juglans regia</name>
    <name type="common">English walnut</name>
    <dbReference type="NCBI Taxonomy" id="51240"/>
    <lineage>
        <taxon>Eukaryota</taxon>
        <taxon>Viridiplantae</taxon>
        <taxon>Streptophyta</taxon>
        <taxon>Embryophyta</taxon>
        <taxon>Tracheophyta</taxon>
        <taxon>Spermatophyta</taxon>
        <taxon>Magnoliopsida</taxon>
        <taxon>eudicotyledons</taxon>
        <taxon>Gunneridae</taxon>
        <taxon>Pentapetalae</taxon>
        <taxon>rosids</taxon>
        <taxon>fabids</taxon>
        <taxon>Fagales</taxon>
        <taxon>Juglandaceae</taxon>
        <taxon>Juglans</taxon>
    </lineage>
</organism>
<feature type="coiled-coil region" evidence="1">
    <location>
        <begin position="18"/>
        <end position="45"/>
    </location>
</feature>
<feature type="region of interest" description="Disordered" evidence="2">
    <location>
        <begin position="252"/>
        <end position="293"/>
    </location>
</feature>
<evidence type="ECO:0000313" key="5">
    <source>
        <dbReference type="Proteomes" id="UP000619265"/>
    </source>
</evidence>
<evidence type="ECO:0000313" key="4">
    <source>
        <dbReference type="EMBL" id="KAF5481388.1"/>
    </source>
</evidence>
<dbReference type="InterPro" id="IPR005162">
    <property type="entry name" value="Retrotrans_gag_dom"/>
</dbReference>
<feature type="compositionally biased region" description="Polar residues" evidence="2">
    <location>
        <begin position="271"/>
        <end position="293"/>
    </location>
</feature>
<dbReference type="PANTHER" id="PTHR33223">
    <property type="entry name" value="CCHC-TYPE DOMAIN-CONTAINING PROTEIN"/>
    <property type="match status" value="1"/>
</dbReference>